<evidence type="ECO:0000313" key="2">
    <source>
        <dbReference type="EMBL" id="KAG7391835.1"/>
    </source>
</evidence>
<dbReference type="OrthoDB" id="158114at2759"/>
<protein>
    <recommendedName>
        <fullName evidence="4">BTB domain-containing protein</fullName>
    </recommendedName>
</protein>
<organism evidence="2 3">
    <name type="scientific">Phytophthora boehmeriae</name>
    <dbReference type="NCBI Taxonomy" id="109152"/>
    <lineage>
        <taxon>Eukaryota</taxon>
        <taxon>Sar</taxon>
        <taxon>Stramenopiles</taxon>
        <taxon>Oomycota</taxon>
        <taxon>Peronosporomycetes</taxon>
        <taxon>Peronosporales</taxon>
        <taxon>Peronosporaceae</taxon>
        <taxon>Phytophthora</taxon>
    </lineage>
</organism>
<dbReference type="EMBL" id="JAGDFL010000350">
    <property type="protein sequence ID" value="KAG7391835.1"/>
    <property type="molecule type" value="Genomic_DNA"/>
</dbReference>
<name>A0A8T1WF54_9STRA</name>
<keyword evidence="3" id="KW-1185">Reference proteome</keyword>
<evidence type="ECO:0000313" key="3">
    <source>
        <dbReference type="Proteomes" id="UP000693981"/>
    </source>
</evidence>
<gene>
    <name evidence="2" type="ORF">PHYBOEH_006588</name>
</gene>
<feature type="region of interest" description="Disordered" evidence="1">
    <location>
        <begin position="13"/>
        <end position="52"/>
    </location>
</feature>
<proteinExistence type="predicted"/>
<evidence type="ECO:0008006" key="4">
    <source>
        <dbReference type="Google" id="ProtNLM"/>
    </source>
</evidence>
<comment type="caution">
    <text evidence="2">The sequence shown here is derived from an EMBL/GenBank/DDBJ whole genome shotgun (WGS) entry which is preliminary data.</text>
</comment>
<evidence type="ECO:0000256" key="1">
    <source>
        <dbReference type="SAM" id="MobiDB-lite"/>
    </source>
</evidence>
<sequence>MWRTLDQERRVLQLDAPEDADPVADRVKQSPPTPSPLPLRLEGPKASLATSSLCPPTETEAADVILHSKKCAFPLHLSVLSVRCPRLYKQIRQLRHPRPRLRQLPIDGNKEGSFALRLIEDAELKMRNLNRTRSSQSEAEDQVHFCPLLKVRKEDRITYVKCVAEHGAAADNQQSPIILQKRKRLRQDPSTITIQEENLPPNRNLAMVEPQRARRARSLFSEDEEALSVATCRVSGQQRGVLHVELLGADVAAVVTVVEYIYRFQVRMLDETKALQAAKLAQWLDMRNSVRYYCLFIAIRHVTPATWMEILLVASTITDSAMRRVLCEDLVAFLGRISPEQYYQALTDMRMVLLSLLKDHDMLVYAAVGLINNVRLLELWRNVLDGLNKWLCKKFQTPEPPSLRDMHRYFAPEWKPYMECGVVEIKAGSGQGNLYTLLEFGKFQLQVRVDILDAMPIVWRIIRSSSPNLLTPEPDELDSPAALDNDPEFWIRGQMKVKYWRAHSDLEISEEVVIEYQHCYQQYSQWSELVPATPSTLAPAVTIPALPADGVGRAQFRGKFFLWGDPVCSLYHFLLHTTLFYAAPHSASSELVDLMTISEMQRLPVETLILVLRSDRLRIPGGEQTLLRCLNEMVFGNTYNHLRAGSQTSLDFNGRAKDVIRLYKCVRWCFVPTDDIIATLRRSPRELKFYELIVKGLQDTFRRFHRRRPWGWRNYRHAYMNNETNLIEFLIEAGENHLSPEYFPKAYTLDKLSQDSVSSPSAVSYDPPRVQSLP</sequence>
<reference evidence="2" key="1">
    <citation type="submission" date="2021-02" db="EMBL/GenBank/DDBJ databases">
        <authorList>
            <person name="Palmer J.M."/>
        </authorList>
    </citation>
    <scope>NUCLEOTIDE SEQUENCE</scope>
    <source>
        <strain evidence="2">SCRP23</strain>
    </source>
</reference>
<dbReference type="AlphaFoldDB" id="A0A8T1WF54"/>
<dbReference type="Proteomes" id="UP000693981">
    <property type="component" value="Unassembled WGS sequence"/>
</dbReference>
<accession>A0A8T1WF54</accession>